<dbReference type="EMBL" id="LAZR01054598">
    <property type="protein sequence ID" value="KKK78207.1"/>
    <property type="molecule type" value="Genomic_DNA"/>
</dbReference>
<name>A0A0F8Y9V1_9ZZZZ</name>
<protein>
    <submittedName>
        <fullName evidence="1">Uncharacterized protein</fullName>
    </submittedName>
</protein>
<evidence type="ECO:0000313" key="1">
    <source>
        <dbReference type="EMBL" id="KKK78207.1"/>
    </source>
</evidence>
<comment type="caution">
    <text evidence="1">The sequence shown here is derived from an EMBL/GenBank/DDBJ whole genome shotgun (WGS) entry which is preliminary data.</text>
</comment>
<accession>A0A0F8Y9V1</accession>
<sequence>MFEKWPWVPGAACLPLRQSGGKGGPSDAIRPARFSAWKGRVSVAITAAGRPTDRDSENKHYAIGTLAKNVSYISDGKRICPTTLHLPIVSTSHGVTVLYTPFDSSPPLTVAVSSGGNEDTHSRLCPDGITLFFTACFSSLFGASPQDNNHAFAQLVSLSNCRCGNSNRERLAPLPSQDNF</sequence>
<proteinExistence type="predicted"/>
<organism evidence="1">
    <name type="scientific">marine sediment metagenome</name>
    <dbReference type="NCBI Taxonomy" id="412755"/>
    <lineage>
        <taxon>unclassified sequences</taxon>
        <taxon>metagenomes</taxon>
        <taxon>ecological metagenomes</taxon>
    </lineage>
</organism>
<gene>
    <name evidence="1" type="ORF">LCGC14_2845880</name>
</gene>
<dbReference type="AlphaFoldDB" id="A0A0F8Y9V1"/>
<reference evidence="1" key="1">
    <citation type="journal article" date="2015" name="Nature">
        <title>Complex archaea that bridge the gap between prokaryotes and eukaryotes.</title>
        <authorList>
            <person name="Spang A."/>
            <person name="Saw J.H."/>
            <person name="Jorgensen S.L."/>
            <person name="Zaremba-Niedzwiedzka K."/>
            <person name="Martijn J."/>
            <person name="Lind A.E."/>
            <person name="van Eijk R."/>
            <person name="Schleper C."/>
            <person name="Guy L."/>
            <person name="Ettema T.J."/>
        </authorList>
    </citation>
    <scope>NUCLEOTIDE SEQUENCE</scope>
</reference>